<reference evidence="1 2" key="1">
    <citation type="submission" date="2024-03" db="EMBL/GenBank/DDBJ databases">
        <title>Two novel species of the genus Flavobacterium exhibiting potentially degradation of complex polysaccharides.</title>
        <authorList>
            <person name="Lian X."/>
        </authorList>
    </citation>
    <scope>NUCLEOTIDE SEQUENCE [LARGE SCALE GENOMIC DNA]</scope>
    <source>
        <strain evidence="1 2">N6</strain>
    </source>
</reference>
<keyword evidence="2" id="KW-1185">Reference proteome</keyword>
<dbReference type="PANTHER" id="PTHR13887:SF54">
    <property type="entry name" value="DSBA FAMILY PROTEIN"/>
    <property type="match status" value="1"/>
</dbReference>
<dbReference type="InterPro" id="IPR036249">
    <property type="entry name" value="Thioredoxin-like_sf"/>
</dbReference>
<dbReference type="Gene3D" id="3.40.30.10">
    <property type="entry name" value="Glutaredoxin"/>
    <property type="match status" value="1"/>
</dbReference>
<proteinExistence type="predicted"/>
<dbReference type="PROSITE" id="PS51257">
    <property type="entry name" value="PROKAR_LIPOPROTEIN"/>
    <property type="match status" value="1"/>
</dbReference>
<organism evidence="1 2">
    <name type="scientific">Flavobacterium polysaccharolyticum</name>
    <dbReference type="NCBI Taxonomy" id="3133148"/>
    <lineage>
        <taxon>Bacteria</taxon>
        <taxon>Pseudomonadati</taxon>
        <taxon>Bacteroidota</taxon>
        <taxon>Flavobacteriia</taxon>
        <taxon>Flavobacteriales</taxon>
        <taxon>Flavobacteriaceae</taxon>
        <taxon>Flavobacterium</taxon>
    </lineage>
</organism>
<dbReference type="PANTHER" id="PTHR13887">
    <property type="entry name" value="GLUTATHIONE S-TRANSFERASE KAPPA"/>
    <property type="match status" value="1"/>
</dbReference>
<gene>
    <name evidence="1" type="ORF">WFZ86_17030</name>
</gene>
<comment type="caution">
    <text evidence="1">The sequence shown here is derived from an EMBL/GenBank/DDBJ whole genome shotgun (WGS) entry which is preliminary data.</text>
</comment>
<dbReference type="Gene3D" id="1.10.472.60">
    <property type="entry name" value="putative protein disulfide isomerase domain"/>
    <property type="match status" value="1"/>
</dbReference>
<protein>
    <submittedName>
        <fullName evidence="1">DsbA family protein</fullName>
    </submittedName>
</protein>
<dbReference type="Proteomes" id="UP001468798">
    <property type="component" value="Unassembled WGS sequence"/>
</dbReference>
<dbReference type="CDD" id="cd03025">
    <property type="entry name" value="DsbA_FrnE_like"/>
    <property type="match status" value="1"/>
</dbReference>
<dbReference type="SUPFAM" id="SSF52833">
    <property type="entry name" value="Thioredoxin-like"/>
    <property type="match status" value="1"/>
</dbReference>
<sequence>MKQIVIGILTVLALYGCNGNAQQMNNKKMSKLIYVMDPLCGWCYGNSANTQHLYDTYKNQIDFEILPAGMWIGENARKQSKPMAQYIKKHDLQIQQVTGTAFGQDYFKFVENENIVLDSEIPSRAIVTVKRIWATQAVSFAIEVQKARYLHAKDFNDDATYLSICENLKLDKEQFIEAFHSQAIKKETQETFALAQQYASSYPTLLIEKEGKLYILEQGFAPIEGILKQIDTILN</sequence>
<evidence type="ECO:0000313" key="1">
    <source>
        <dbReference type="EMBL" id="MEM0578210.1"/>
    </source>
</evidence>
<name>A0ABU9NSC2_9FLAO</name>
<dbReference type="RefSeq" id="WP_342693047.1">
    <property type="nucleotide sequence ID" value="NZ_JBCGDP010000021.1"/>
</dbReference>
<dbReference type="Pfam" id="PF13743">
    <property type="entry name" value="Thioredoxin_5"/>
    <property type="match status" value="1"/>
</dbReference>
<evidence type="ECO:0000313" key="2">
    <source>
        <dbReference type="Proteomes" id="UP001468798"/>
    </source>
</evidence>
<accession>A0ABU9NSC2</accession>
<dbReference type="EMBL" id="JBCGDP010000021">
    <property type="protein sequence ID" value="MEM0578210.1"/>
    <property type="molecule type" value="Genomic_DNA"/>
</dbReference>